<sequence length="150" mass="16765">MLKARRVSAWRSRYEISVRDRVVTTWDDAFWRSGGDFELDGQRYQVRGNAWGTRYTLLDGAGGAVASADRVGRKRWTVEADGQTYHFQRASLFGTEQELHAGGRRVGSVKRTSFWRGDVVADLPGLPMPVQVFVVGVVITMWNQQAAAGS</sequence>
<dbReference type="Proteomes" id="UP001339911">
    <property type="component" value="Unassembled WGS sequence"/>
</dbReference>
<keyword evidence="2" id="KW-1185">Reference proteome</keyword>
<protein>
    <submittedName>
        <fullName evidence="1">Uncharacterized protein</fullName>
    </submittedName>
</protein>
<evidence type="ECO:0000313" key="2">
    <source>
        <dbReference type="Proteomes" id="UP001339911"/>
    </source>
</evidence>
<organism evidence="1 2">
    <name type="scientific">Plantactinospora veratri</name>
    <dbReference type="NCBI Taxonomy" id="1436122"/>
    <lineage>
        <taxon>Bacteria</taxon>
        <taxon>Bacillati</taxon>
        <taxon>Actinomycetota</taxon>
        <taxon>Actinomycetes</taxon>
        <taxon>Micromonosporales</taxon>
        <taxon>Micromonosporaceae</taxon>
        <taxon>Plantactinospora</taxon>
    </lineage>
</organism>
<comment type="caution">
    <text evidence="1">The sequence shown here is derived from an EMBL/GenBank/DDBJ whole genome shotgun (WGS) entry which is preliminary data.</text>
</comment>
<accession>A0ABU7SD88</accession>
<dbReference type="EMBL" id="JAZGQL010000008">
    <property type="protein sequence ID" value="MEE6307872.1"/>
    <property type="molecule type" value="Genomic_DNA"/>
</dbReference>
<reference evidence="1 2" key="1">
    <citation type="submission" date="2024-01" db="EMBL/GenBank/DDBJ databases">
        <title>Genome insights into Plantactinospora veratri sp. nov.</title>
        <authorList>
            <person name="Wang L."/>
        </authorList>
    </citation>
    <scope>NUCLEOTIDE SEQUENCE [LARGE SCALE GENOMIC DNA]</scope>
    <source>
        <strain evidence="1 2">NEAU-FHS4</strain>
    </source>
</reference>
<name>A0ABU7SD88_9ACTN</name>
<gene>
    <name evidence="1" type="ORF">V1634_13675</name>
</gene>
<evidence type="ECO:0000313" key="1">
    <source>
        <dbReference type="EMBL" id="MEE6307872.1"/>
    </source>
</evidence>
<dbReference type="RefSeq" id="WP_331208156.1">
    <property type="nucleotide sequence ID" value="NZ_JAZGQL010000008.1"/>
</dbReference>
<proteinExistence type="predicted"/>